<keyword evidence="6" id="KW-0170">Cobalt</keyword>
<feature type="region of interest" description="Disordered" evidence="7">
    <location>
        <begin position="166"/>
        <end position="206"/>
    </location>
</feature>
<keyword evidence="5" id="KW-0119">Carbohydrate metabolism</keyword>
<comment type="caution">
    <text evidence="10">The sequence shown here is derived from an EMBL/GenBank/DDBJ whole genome shotgun (WGS) entry which is preliminary data.</text>
</comment>
<dbReference type="Gene3D" id="3.20.20.370">
    <property type="entry name" value="Glycoside hydrolase/deacetylase"/>
    <property type="match status" value="1"/>
</dbReference>
<dbReference type="GO" id="GO:0046872">
    <property type="term" value="F:metal ion binding"/>
    <property type="evidence" value="ECO:0007669"/>
    <property type="project" value="UniProtKB-KW"/>
</dbReference>
<evidence type="ECO:0000313" key="11">
    <source>
        <dbReference type="Proteomes" id="UP001147782"/>
    </source>
</evidence>
<keyword evidence="11" id="KW-1185">Reference proteome</keyword>
<reference evidence="10" key="1">
    <citation type="submission" date="2022-11" db="EMBL/GenBank/DDBJ databases">
        <authorList>
            <person name="Petersen C."/>
        </authorList>
    </citation>
    <scope>NUCLEOTIDE SEQUENCE</scope>
    <source>
        <strain evidence="10">IBT 29864</strain>
    </source>
</reference>
<dbReference type="OrthoDB" id="2128708at2759"/>
<feature type="chain" id="PRO_5040742269" description="NodB homology domain-containing protein" evidence="8">
    <location>
        <begin position="24"/>
        <end position="503"/>
    </location>
</feature>
<dbReference type="GeneID" id="81437043"/>
<dbReference type="EMBL" id="JAPZBS010000004">
    <property type="protein sequence ID" value="KAJ5377526.1"/>
    <property type="molecule type" value="Genomic_DNA"/>
</dbReference>
<dbReference type="AlphaFoldDB" id="A0A9W9SF69"/>
<evidence type="ECO:0000256" key="6">
    <source>
        <dbReference type="ARBA" id="ARBA00023285"/>
    </source>
</evidence>
<dbReference type="Proteomes" id="UP001147782">
    <property type="component" value="Unassembled WGS sequence"/>
</dbReference>
<keyword evidence="3 8" id="KW-0732">Signal</keyword>
<keyword evidence="4" id="KW-0378">Hydrolase</keyword>
<dbReference type="InterPro" id="IPR011330">
    <property type="entry name" value="Glyco_hydro/deAcase_b/a-brl"/>
</dbReference>
<gene>
    <name evidence="10" type="ORF">N7496_004935</name>
</gene>
<sequence>MRHSFPLITPVLALILILPTARSLFIRPFDQRPYEQQHWFETRQDTLPDPDPSKSATSLIIDTFQNPLHNDLGFWHGTGENLTLHHEPGFMRLFPNDPDQNFHTQFNTHECFSLIPWEDQYLHVVFEGNEEFTVSLNEHNAECNPARSPFPGVPDSVQASRYIMRTRSGSLDNGDDDWDDSSKLGRPKMPVKDGFKNDTRDGGHQHPAWATRTELFIPLSHFRINKNRVVSVSFTGFYTDEPITLYRVEFVPHVPHPSASNNYFTIPEKLPTGKLILRCSRPNSFAFGIDDGQPQYAQQVMRILDEENVRVTFFAVATGLRDRSTNFTNFYREMMRKGHQVALHSNTHPKMESLPTLHEIDDEIVQSIRTLRDQLNIGCTFNPPITAWALTLTVSSTARYFRPPFGTVGVRLRQRLAQYIDDPYIVNWSVDVEDWLWENTTTPERQLGAFYRDVARGGNLAVMHYLNPITAGYLRHFIRHVKGLGLNVMRVDQCLEDPNSPAL</sequence>
<evidence type="ECO:0000256" key="4">
    <source>
        <dbReference type="ARBA" id="ARBA00022801"/>
    </source>
</evidence>
<dbReference type="Pfam" id="PF01522">
    <property type="entry name" value="Polysacc_deac_1"/>
    <property type="match status" value="1"/>
</dbReference>
<dbReference type="CDD" id="cd10917">
    <property type="entry name" value="CE4_NodB_like_6s_7s"/>
    <property type="match status" value="1"/>
</dbReference>
<dbReference type="SUPFAM" id="SSF88713">
    <property type="entry name" value="Glycoside hydrolase/deacetylase"/>
    <property type="match status" value="1"/>
</dbReference>
<dbReference type="PANTHER" id="PTHR46471">
    <property type="entry name" value="CHITIN DEACETYLASE"/>
    <property type="match status" value="1"/>
</dbReference>
<dbReference type="GO" id="GO:0005975">
    <property type="term" value="P:carbohydrate metabolic process"/>
    <property type="evidence" value="ECO:0007669"/>
    <property type="project" value="InterPro"/>
</dbReference>
<dbReference type="PROSITE" id="PS51677">
    <property type="entry name" value="NODB"/>
    <property type="match status" value="1"/>
</dbReference>
<protein>
    <recommendedName>
        <fullName evidence="9">NodB homology domain-containing protein</fullName>
    </recommendedName>
</protein>
<evidence type="ECO:0000256" key="3">
    <source>
        <dbReference type="ARBA" id="ARBA00022729"/>
    </source>
</evidence>
<proteinExistence type="predicted"/>
<comment type="cofactor">
    <cofactor evidence="1">
        <name>Co(2+)</name>
        <dbReference type="ChEBI" id="CHEBI:48828"/>
    </cofactor>
</comment>
<evidence type="ECO:0000259" key="9">
    <source>
        <dbReference type="PROSITE" id="PS51677"/>
    </source>
</evidence>
<reference evidence="10" key="2">
    <citation type="journal article" date="2023" name="IMA Fungus">
        <title>Comparative genomic study of the Penicillium genus elucidates a diverse pangenome and 15 lateral gene transfer events.</title>
        <authorList>
            <person name="Petersen C."/>
            <person name="Sorensen T."/>
            <person name="Nielsen M.R."/>
            <person name="Sondergaard T.E."/>
            <person name="Sorensen J.L."/>
            <person name="Fitzpatrick D.A."/>
            <person name="Frisvad J.C."/>
            <person name="Nielsen K.L."/>
        </authorList>
    </citation>
    <scope>NUCLEOTIDE SEQUENCE</scope>
    <source>
        <strain evidence="10">IBT 29864</strain>
    </source>
</reference>
<evidence type="ECO:0000256" key="1">
    <source>
        <dbReference type="ARBA" id="ARBA00001941"/>
    </source>
</evidence>
<feature type="compositionally biased region" description="Basic and acidic residues" evidence="7">
    <location>
        <begin position="190"/>
        <end position="204"/>
    </location>
</feature>
<dbReference type="InterPro" id="IPR002509">
    <property type="entry name" value="NODB_dom"/>
</dbReference>
<dbReference type="GO" id="GO:0016810">
    <property type="term" value="F:hydrolase activity, acting on carbon-nitrogen (but not peptide) bonds"/>
    <property type="evidence" value="ECO:0007669"/>
    <property type="project" value="InterPro"/>
</dbReference>
<evidence type="ECO:0000256" key="2">
    <source>
        <dbReference type="ARBA" id="ARBA00022723"/>
    </source>
</evidence>
<dbReference type="RefSeq" id="XP_056556389.1">
    <property type="nucleotide sequence ID" value="XM_056697864.1"/>
</dbReference>
<keyword evidence="2" id="KW-0479">Metal-binding</keyword>
<dbReference type="PANTHER" id="PTHR46471:SF6">
    <property type="entry name" value="GLYCOSYL HYDROLASE"/>
    <property type="match status" value="1"/>
</dbReference>
<accession>A0A9W9SF69</accession>
<evidence type="ECO:0000256" key="7">
    <source>
        <dbReference type="SAM" id="MobiDB-lite"/>
    </source>
</evidence>
<organism evidence="10 11">
    <name type="scientific">Penicillium cataractarum</name>
    <dbReference type="NCBI Taxonomy" id="2100454"/>
    <lineage>
        <taxon>Eukaryota</taxon>
        <taxon>Fungi</taxon>
        <taxon>Dikarya</taxon>
        <taxon>Ascomycota</taxon>
        <taxon>Pezizomycotina</taxon>
        <taxon>Eurotiomycetes</taxon>
        <taxon>Eurotiomycetidae</taxon>
        <taxon>Eurotiales</taxon>
        <taxon>Aspergillaceae</taxon>
        <taxon>Penicillium</taxon>
    </lineage>
</organism>
<feature type="signal peptide" evidence="8">
    <location>
        <begin position="1"/>
        <end position="23"/>
    </location>
</feature>
<evidence type="ECO:0000256" key="8">
    <source>
        <dbReference type="SAM" id="SignalP"/>
    </source>
</evidence>
<name>A0A9W9SF69_9EURO</name>
<evidence type="ECO:0000256" key="5">
    <source>
        <dbReference type="ARBA" id="ARBA00023277"/>
    </source>
</evidence>
<feature type="domain" description="NodB homology" evidence="9">
    <location>
        <begin position="283"/>
        <end position="489"/>
    </location>
</feature>
<evidence type="ECO:0000313" key="10">
    <source>
        <dbReference type="EMBL" id="KAJ5377526.1"/>
    </source>
</evidence>